<dbReference type="GO" id="GO:0005096">
    <property type="term" value="F:GTPase activator activity"/>
    <property type="evidence" value="ECO:0007669"/>
    <property type="project" value="TreeGrafter"/>
</dbReference>
<dbReference type="SMART" id="SM00164">
    <property type="entry name" value="TBC"/>
    <property type="match status" value="1"/>
</dbReference>
<protein>
    <submittedName>
        <fullName evidence="4">DgyrCDS11001</fullName>
    </submittedName>
</protein>
<dbReference type="InterPro" id="IPR000719">
    <property type="entry name" value="Prot_kinase_dom"/>
</dbReference>
<dbReference type="GO" id="GO:0005524">
    <property type="term" value="F:ATP binding"/>
    <property type="evidence" value="ECO:0007669"/>
    <property type="project" value="InterPro"/>
</dbReference>
<evidence type="ECO:0000259" key="2">
    <source>
        <dbReference type="PROSITE" id="PS50011"/>
    </source>
</evidence>
<dbReference type="FunFam" id="1.10.472.80:FF:000015">
    <property type="entry name" value="TBC domain-containing protein kinase-like protein"/>
    <property type="match status" value="1"/>
</dbReference>
<reference evidence="4 5" key="1">
    <citation type="submission" date="2020-08" db="EMBL/GenBank/DDBJ databases">
        <authorList>
            <person name="Hejnol A."/>
        </authorList>
    </citation>
    <scope>NUCLEOTIDE SEQUENCE [LARGE SCALE GENOMIC DNA]</scope>
</reference>
<keyword evidence="5" id="KW-1185">Reference proteome</keyword>
<dbReference type="Gene3D" id="1.10.8.270">
    <property type="entry name" value="putative rabgap domain of human tbc1 domain family member 14 like domains"/>
    <property type="match status" value="1"/>
</dbReference>
<dbReference type="InterPro" id="IPR000195">
    <property type="entry name" value="Rab-GAP-TBC_dom"/>
</dbReference>
<accession>A0A7I8W4J0</accession>
<dbReference type="OrthoDB" id="1668230at2759"/>
<name>A0A7I8W4J0_9ANNE</name>
<gene>
    <name evidence="4" type="ORF">DGYR_LOCUS10388</name>
</gene>
<dbReference type="Gene3D" id="1.10.510.10">
    <property type="entry name" value="Transferase(Phosphotransferase) domain 1"/>
    <property type="match status" value="1"/>
</dbReference>
<dbReference type="EMBL" id="CAJFCJ010000018">
    <property type="protein sequence ID" value="CAD5122589.1"/>
    <property type="molecule type" value="Genomic_DNA"/>
</dbReference>
<comment type="caution">
    <text evidence="4">The sequence shown here is derived from an EMBL/GenBank/DDBJ whole genome shotgun (WGS) entry which is preliminary data.</text>
</comment>
<dbReference type="PROSITE" id="PS50086">
    <property type="entry name" value="TBC_RABGAP"/>
    <property type="match status" value="1"/>
</dbReference>
<dbReference type="PANTHER" id="PTHR47219:SF9">
    <property type="entry name" value="GTPASE ACTIVATING PROTEIN AND CENTROSOME-ASSOCIATED, ISOFORM B"/>
    <property type="match status" value="1"/>
</dbReference>
<dbReference type="PROSITE" id="PS50011">
    <property type="entry name" value="PROTEIN_KINASE_DOM"/>
    <property type="match status" value="1"/>
</dbReference>
<evidence type="ECO:0000256" key="1">
    <source>
        <dbReference type="SAM" id="MobiDB-lite"/>
    </source>
</evidence>
<dbReference type="PANTHER" id="PTHR47219">
    <property type="entry name" value="RAB GTPASE-ACTIVATING PROTEIN 1-LIKE"/>
    <property type="match status" value="1"/>
</dbReference>
<feature type="compositionally biased region" description="Polar residues" evidence="1">
    <location>
        <begin position="776"/>
        <end position="790"/>
    </location>
</feature>
<feature type="region of interest" description="Disordered" evidence="1">
    <location>
        <begin position="775"/>
        <end position="805"/>
    </location>
</feature>
<dbReference type="GO" id="GO:0031267">
    <property type="term" value="F:small GTPase binding"/>
    <property type="evidence" value="ECO:0007669"/>
    <property type="project" value="TreeGrafter"/>
</dbReference>
<evidence type="ECO:0000259" key="3">
    <source>
        <dbReference type="PROSITE" id="PS50086"/>
    </source>
</evidence>
<organism evidence="4 5">
    <name type="scientific">Dimorphilus gyrociliatus</name>
    <dbReference type="NCBI Taxonomy" id="2664684"/>
    <lineage>
        <taxon>Eukaryota</taxon>
        <taxon>Metazoa</taxon>
        <taxon>Spiralia</taxon>
        <taxon>Lophotrochozoa</taxon>
        <taxon>Annelida</taxon>
        <taxon>Polychaeta</taxon>
        <taxon>Polychaeta incertae sedis</taxon>
        <taxon>Dinophilidae</taxon>
        <taxon>Dimorphilus</taxon>
    </lineage>
</organism>
<dbReference type="Pfam" id="PF00566">
    <property type="entry name" value="RabGAP-TBC"/>
    <property type="match status" value="1"/>
</dbReference>
<dbReference type="SUPFAM" id="SSF56112">
    <property type="entry name" value="Protein kinase-like (PK-like)"/>
    <property type="match status" value="1"/>
</dbReference>
<dbReference type="AlphaFoldDB" id="A0A7I8W4J0"/>
<evidence type="ECO:0000313" key="4">
    <source>
        <dbReference type="EMBL" id="CAD5122589.1"/>
    </source>
</evidence>
<dbReference type="InterPro" id="IPR035969">
    <property type="entry name" value="Rab-GAP_TBC_sf"/>
</dbReference>
<dbReference type="FunFam" id="1.10.8.270:FF:000044">
    <property type="entry name" value="TBC Kinase homolog"/>
    <property type="match status" value="1"/>
</dbReference>
<sequence>MKCPKLGKALLGAQTFCGINYSNDECGANGLPLTPTSIKILGRFKHQLLKLRHPNLCKYISLHRSKHERVVVVAEYYEKNLLEIINNQSEYFRDFELLSCLANEIVGSLVYLDKHDIVNRNLSPSVILFDENNRVKLFEYGLFYVTGWGQDVKFPIGQLKYMSPEVIAAGPKAKFGICNFSSKVDVWSVGLILLEAYIGTILWKELTTAKTIKKILSYLKFDGSAFDIIIKEDLNENQQKQIKLLPSEIYTLIRQCLLISAADRPKIQALYNFRLFKNFSKDVEKFDVRDDMFASTSRMKNFDFKCNAGNECMSDFLLEERTLDEIYYLWCIAGGDAINSFKKAFLVRPEPPVTTLPKFISLEGESAGQMRDKSNLYDGSVLILSQDQLRKRLSNLTEEDFFPLLNSELEKTGVSTNRSRNSNEFNQSESLPRIIREADVEYQFRRIILFDRLLLAYPSKQRDLQKEARIDIPPFLRAKIWSALLNVKGDIQGHFDSIDKETTIAIDRQIEVDIPRCHQYHELLSSPSGHQKLRRVLKAWVVNHPEYVYWQGLDSLAAPFVALNFDDEALAFCCLENFIPKYLHNFFLKDNSEVIQEYLAVFSHLISFHFPELSNHLNEIGFVPDLYAIPWFLTMFAHVLPLTSLWHIWDTLLLGNSSFPLCLGVAILEQLSPRLLQCEFNECILLFSDLPELDIERVVNNAIKIFRSTPKTATYRRHAHVKTDEKMKDTYYSEEYSLKKECLIANDPISLSELKREKLPRICSQDLLELLEFRKSSPSSSPTKVNGSDTSKPKMLIMDIRNPEE</sequence>
<proteinExistence type="predicted"/>
<feature type="domain" description="Protein kinase" evidence="2">
    <location>
        <begin position="1"/>
        <end position="276"/>
    </location>
</feature>
<dbReference type="InterPro" id="IPR050302">
    <property type="entry name" value="Rab_GAP_TBC_domain"/>
</dbReference>
<evidence type="ECO:0000313" key="5">
    <source>
        <dbReference type="Proteomes" id="UP000549394"/>
    </source>
</evidence>
<dbReference type="SUPFAM" id="SSF47923">
    <property type="entry name" value="Ypt/Rab-GAP domain of gyp1p"/>
    <property type="match status" value="2"/>
</dbReference>
<dbReference type="Pfam" id="PF00069">
    <property type="entry name" value="Pkinase"/>
    <property type="match status" value="1"/>
</dbReference>
<dbReference type="GO" id="GO:0004672">
    <property type="term" value="F:protein kinase activity"/>
    <property type="evidence" value="ECO:0007669"/>
    <property type="project" value="InterPro"/>
</dbReference>
<dbReference type="Proteomes" id="UP000549394">
    <property type="component" value="Unassembled WGS sequence"/>
</dbReference>
<dbReference type="InterPro" id="IPR011009">
    <property type="entry name" value="Kinase-like_dom_sf"/>
</dbReference>
<feature type="domain" description="Rab-GAP TBC" evidence="3">
    <location>
        <begin position="471"/>
        <end position="656"/>
    </location>
</feature>
<dbReference type="Gene3D" id="1.10.472.80">
    <property type="entry name" value="Ypt/Rab-GAP domain of gyp1p, domain 3"/>
    <property type="match status" value="1"/>
</dbReference>